<reference evidence="3" key="1">
    <citation type="journal article" date="2019" name="Int. J. Syst. Evol. Microbiol.">
        <title>The Global Catalogue of Microorganisms (GCM) 10K type strain sequencing project: providing services to taxonomists for standard genome sequencing and annotation.</title>
        <authorList>
            <consortium name="The Broad Institute Genomics Platform"/>
            <consortium name="The Broad Institute Genome Sequencing Center for Infectious Disease"/>
            <person name="Wu L."/>
            <person name="Ma J."/>
        </authorList>
    </citation>
    <scope>NUCLEOTIDE SEQUENCE [LARGE SCALE GENOMIC DNA]</scope>
    <source>
        <strain evidence="3">NBRC 110140</strain>
    </source>
</reference>
<organism evidence="2 3">
    <name type="scientific">Amylibacter marinus</name>
    <dbReference type="NCBI Taxonomy" id="1475483"/>
    <lineage>
        <taxon>Bacteria</taxon>
        <taxon>Pseudomonadati</taxon>
        <taxon>Pseudomonadota</taxon>
        <taxon>Alphaproteobacteria</taxon>
        <taxon>Rhodobacterales</taxon>
        <taxon>Paracoccaceae</taxon>
        <taxon>Amylibacter</taxon>
    </lineage>
</organism>
<gene>
    <name evidence="2" type="ORF">GCM10007939_19480</name>
</gene>
<dbReference type="EMBL" id="BSNN01000004">
    <property type="protein sequence ID" value="GLQ35665.1"/>
    <property type="molecule type" value="Genomic_DNA"/>
</dbReference>
<comment type="caution">
    <text evidence="2">The sequence shown here is derived from an EMBL/GenBank/DDBJ whole genome shotgun (WGS) entry which is preliminary data.</text>
</comment>
<dbReference type="InterPro" id="IPR011009">
    <property type="entry name" value="Kinase-like_dom_sf"/>
</dbReference>
<dbReference type="InterPro" id="IPR002575">
    <property type="entry name" value="Aminoglycoside_PTrfase"/>
</dbReference>
<evidence type="ECO:0000259" key="1">
    <source>
        <dbReference type="Pfam" id="PF01636"/>
    </source>
</evidence>
<dbReference type="Gene3D" id="3.90.1200.10">
    <property type="match status" value="1"/>
</dbReference>
<evidence type="ECO:0000313" key="2">
    <source>
        <dbReference type="EMBL" id="GLQ35665.1"/>
    </source>
</evidence>
<name>A0ABQ5VWM3_9RHOB</name>
<keyword evidence="3" id="KW-1185">Reference proteome</keyword>
<dbReference type="Proteomes" id="UP001156694">
    <property type="component" value="Unassembled WGS sequence"/>
</dbReference>
<protein>
    <recommendedName>
        <fullName evidence="1">Aminoglycoside phosphotransferase domain-containing protein</fullName>
    </recommendedName>
</protein>
<accession>A0ABQ5VWM3</accession>
<feature type="domain" description="Aminoglycoside phosphotransferase" evidence="1">
    <location>
        <begin position="31"/>
        <end position="232"/>
    </location>
</feature>
<evidence type="ECO:0000313" key="3">
    <source>
        <dbReference type="Proteomes" id="UP001156694"/>
    </source>
</evidence>
<dbReference type="SUPFAM" id="SSF56112">
    <property type="entry name" value="Protein kinase-like (PK-like)"/>
    <property type="match status" value="1"/>
</dbReference>
<dbReference type="Pfam" id="PF01636">
    <property type="entry name" value="APH"/>
    <property type="match status" value="1"/>
</dbReference>
<sequence>MTDQAHIETALRALLVARGAIDAHARWIAQAGGQSNMVWHLRGADDVVCKLYLNTAHNPLYANDPTAEFACLDALAGRGIAPTPIGFHLTELGAVLLYRYVAGQQWRADGAAVADLLGRIQSMPAPNGLRHLPVDGADILAQGDRMAPSAALSDLRPQARLLPSPDLVLVHTDVVPGNLILGADGLRLIDWQCPAIGDGVVDVASFLSPAMHLIYTGTDITHKTRQAFLDALPTGLAARYHALAPAYHWRMAAYCQWCAQQGRAGYAQAGQAEQDLLTSLQ</sequence>
<dbReference type="RefSeq" id="WP_284378390.1">
    <property type="nucleotide sequence ID" value="NZ_BSNN01000004.1"/>
</dbReference>
<proteinExistence type="predicted"/>